<evidence type="ECO:0000256" key="6">
    <source>
        <dbReference type="ARBA" id="ARBA00022527"/>
    </source>
</evidence>
<feature type="signal peptide" evidence="25">
    <location>
        <begin position="1"/>
        <end position="22"/>
    </location>
</feature>
<feature type="transmembrane region" description="Helical" evidence="24">
    <location>
        <begin position="270"/>
        <end position="293"/>
    </location>
</feature>
<dbReference type="FunFam" id="3.30.200.20:FF:000168">
    <property type="entry name" value="L-type lectin-domain containing receptor kinase IX.1"/>
    <property type="match status" value="1"/>
</dbReference>
<dbReference type="AlphaFoldDB" id="A0A5P1F8Z5"/>
<keyword evidence="5" id="KW-1003">Cell membrane</keyword>
<dbReference type="Pfam" id="PF00139">
    <property type="entry name" value="Lectin_legB"/>
    <property type="match status" value="1"/>
</dbReference>
<evidence type="ECO:0000256" key="2">
    <source>
        <dbReference type="ARBA" id="ARBA00008536"/>
    </source>
</evidence>
<keyword evidence="15 24" id="KW-1133">Transmembrane helix</keyword>
<keyword evidence="8 24" id="KW-0812">Transmembrane</keyword>
<keyword evidence="9 25" id="KW-0732">Signal</keyword>
<protein>
    <recommendedName>
        <fullName evidence="4">non-specific serine/threonine protein kinase</fullName>
        <ecNumber evidence="4">2.7.11.1</ecNumber>
    </recommendedName>
</protein>
<dbReference type="EC" id="2.7.11.1" evidence="4"/>
<keyword evidence="16 24" id="KW-0472">Membrane</keyword>
<dbReference type="InterPro" id="IPR019825">
    <property type="entry name" value="Lectin_legB_Mn/Ca_BS"/>
</dbReference>
<comment type="similarity">
    <text evidence="2">In the N-terminal section; belongs to the leguminous lectin family.</text>
</comment>
<evidence type="ECO:0000259" key="26">
    <source>
        <dbReference type="PROSITE" id="PS50011"/>
    </source>
</evidence>
<evidence type="ECO:0000256" key="4">
    <source>
        <dbReference type="ARBA" id="ARBA00012513"/>
    </source>
</evidence>
<dbReference type="InterPro" id="IPR001220">
    <property type="entry name" value="Legume_lectin_dom"/>
</dbReference>
<evidence type="ECO:0000256" key="19">
    <source>
        <dbReference type="ARBA" id="ARBA00058054"/>
    </source>
</evidence>
<evidence type="ECO:0000256" key="5">
    <source>
        <dbReference type="ARBA" id="ARBA00022475"/>
    </source>
</evidence>
<dbReference type="InterPro" id="IPR008271">
    <property type="entry name" value="Ser/Thr_kinase_AS"/>
</dbReference>
<evidence type="ECO:0000256" key="24">
    <source>
        <dbReference type="SAM" id="Phobius"/>
    </source>
</evidence>
<dbReference type="Gramene" id="ONK74858">
    <property type="protein sequence ID" value="ONK74858"/>
    <property type="gene ID" value="A4U43_C03F10850"/>
</dbReference>
<dbReference type="FunFam" id="2.60.120.200:FF:000103">
    <property type="entry name" value="L-type lectin-domain containing receptor kinase IX.1"/>
    <property type="match status" value="1"/>
</dbReference>
<dbReference type="SUPFAM" id="SSF56112">
    <property type="entry name" value="Protein kinase-like (PK-like)"/>
    <property type="match status" value="1"/>
</dbReference>
<feature type="chain" id="PRO_5024342425" description="non-specific serine/threonine protein kinase" evidence="25">
    <location>
        <begin position="23"/>
        <end position="669"/>
    </location>
</feature>
<evidence type="ECO:0000256" key="14">
    <source>
        <dbReference type="ARBA" id="ARBA00022840"/>
    </source>
</evidence>
<organism evidence="27 28">
    <name type="scientific">Asparagus officinalis</name>
    <name type="common">Garden asparagus</name>
    <dbReference type="NCBI Taxonomy" id="4686"/>
    <lineage>
        <taxon>Eukaryota</taxon>
        <taxon>Viridiplantae</taxon>
        <taxon>Streptophyta</taxon>
        <taxon>Embryophyta</taxon>
        <taxon>Tracheophyta</taxon>
        <taxon>Spermatophyta</taxon>
        <taxon>Magnoliopsida</taxon>
        <taxon>Liliopsida</taxon>
        <taxon>Asparagales</taxon>
        <taxon>Asparagaceae</taxon>
        <taxon>Asparagoideae</taxon>
        <taxon>Asparagus</taxon>
    </lineage>
</organism>
<feature type="region of interest" description="Disordered" evidence="23">
    <location>
        <begin position="630"/>
        <end position="669"/>
    </location>
</feature>
<dbReference type="GO" id="GO:0030246">
    <property type="term" value="F:carbohydrate binding"/>
    <property type="evidence" value="ECO:0007669"/>
    <property type="project" value="UniProtKB-KW"/>
</dbReference>
<comment type="subcellular location">
    <subcellularLocation>
        <location evidence="1">Cell membrane</location>
        <topology evidence="1">Single-pass type I membrane protein</topology>
    </subcellularLocation>
</comment>
<evidence type="ECO:0000256" key="20">
    <source>
        <dbReference type="ARBA" id="ARBA00058818"/>
    </source>
</evidence>
<evidence type="ECO:0000256" key="25">
    <source>
        <dbReference type="SAM" id="SignalP"/>
    </source>
</evidence>
<comment type="function">
    <text evidence="19">Involved in resistance response to the pathogenic oomycetes Phytophthora infestans and Phytophthora capsici.</text>
</comment>
<evidence type="ECO:0000256" key="17">
    <source>
        <dbReference type="ARBA" id="ARBA00023170"/>
    </source>
</evidence>
<evidence type="ECO:0000256" key="7">
    <source>
        <dbReference type="ARBA" id="ARBA00022679"/>
    </source>
</evidence>
<feature type="domain" description="Protein kinase" evidence="26">
    <location>
        <begin position="335"/>
        <end position="607"/>
    </location>
</feature>
<feature type="binding site" evidence="22">
    <location>
        <position position="362"/>
    </location>
    <ligand>
        <name>ATP</name>
        <dbReference type="ChEBI" id="CHEBI:30616"/>
    </ligand>
</feature>
<dbReference type="Gene3D" id="2.60.120.200">
    <property type="match status" value="1"/>
</dbReference>
<dbReference type="GO" id="GO:0002229">
    <property type="term" value="P:defense response to oomycetes"/>
    <property type="evidence" value="ECO:0007669"/>
    <property type="project" value="UniProtKB-ARBA"/>
</dbReference>
<dbReference type="InterPro" id="IPR000719">
    <property type="entry name" value="Prot_kinase_dom"/>
</dbReference>
<keyword evidence="6" id="KW-0723">Serine/threonine-protein kinase</keyword>
<evidence type="ECO:0000256" key="18">
    <source>
        <dbReference type="ARBA" id="ARBA00023180"/>
    </source>
</evidence>
<evidence type="ECO:0000256" key="22">
    <source>
        <dbReference type="PROSITE-ProRule" id="PRU10141"/>
    </source>
</evidence>
<evidence type="ECO:0000256" key="16">
    <source>
        <dbReference type="ARBA" id="ARBA00023136"/>
    </source>
</evidence>
<dbReference type="GO" id="GO:0004674">
    <property type="term" value="F:protein serine/threonine kinase activity"/>
    <property type="evidence" value="ECO:0007669"/>
    <property type="project" value="UniProtKB-KW"/>
</dbReference>
<dbReference type="PROSITE" id="PS00107">
    <property type="entry name" value="PROTEIN_KINASE_ATP"/>
    <property type="match status" value="1"/>
</dbReference>
<dbReference type="Proteomes" id="UP000243459">
    <property type="component" value="Chromosome 3"/>
</dbReference>
<evidence type="ECO:0000256" key="1">
    <source>
        <dbReference type="ARBA" id="ARBA00004251"/>
    </source>
</evidence>
<dbReference type="CDD" id="cd14066">
    <property type="entry name" value="STKc_IRAK"/>
    <property type="match status" value="1"/>
</dbReference>
<dbReference type="CDD" id="cd06899">
    <property type="entry name" value="lectin_legume_LecRK_Arcelin_ConA"/>
    <property type="match status" value="1"/>
</dbReference>
<dbReference type="PROSITE" id="PS00307">
    <property type="entry name" value="LECTIN_LEGUME_BETA"/>
    <property type="match status" value="1"/>
</dbReference>
<evidence type="ECO:0000256" key="9">
    <source>
        <dbReference type="ARBA" id="ARBA00022729"/>
    </source>
</evidence>
<proteinExistence type="inferred from homology"/>
<dbReference type="InterPro" id="IPR011009">
    <property type="entry name" value="Kinase-like_dom_sf"/>
</dbReference>
<dbReference type="Pfam" id="PF00069">
    <property type="entry name" value="Pkinase"/>
    <property type="match status" value="1"/>
</dbReference>
<dbReference type="GO" id="GO:0005524">
    <property type="term" value="F:ATP binding"/>
    <property type="evidence" value="ECO:0007669"/>
    <property type="project" value="UniProtKB-UniRule"/>
</dbReference>
<dbReference type="EMBL" id="CM007383">
    <property type="protein sequence ID" value="ONK74858.1"/>
    <property type="molecule type" value="Genomic_DNA"/>
</dbReference>
<dbReference type="FunFam" id="1.10.510.10:FF:000240">
    <property type="entry name" value="Lectin-domain containing receptor kinase A4.3"/>
    <property type="match status" value="1"/>
</dbReference>
<dbReference type="OMA" id="HELICAT"/>
<keyword evidence="18" id="KW-0325">Glycoprotein</keyword>
<name>A0A5P1F8Z5_ASPOF</name>
<accession>A0A5P1F8Z5</accession>
<comment type="subunit">
    <text evidence="21">Interacts with ABCG40.</text>
</comment>
<evidence type="ECO:0000256" key="3">
    <source>
        <dbReference type="ARBA" id="ARBA00010217"/>
    </source>
</evidence>
<keyword evidence="13" id="KW-0611">Plant defense</keyword>
<feature type="compositionally biased region" description="Polar residues" evidence="23">
    <location>
        <begin position="643"/>
        <end position="669"/>
    </location>
</feature>
<keyword evidence="12" id="KW-0418">Kinase</keyword>
<comment type="similarity">
    <text evidence="3">In the C-terminal section; belongs to the protein kinase superfamily. Ser/Thr protein kinase family.</text>
</comment>
<evidence type="ECO:0000256" key="8">
    <source>
        <dbReference type="ARBA" id="ARBA00022692"/>
    </source>
</evidence>
<dbReference type="Gene3D" id="3.30.200.20">
    <property type="entry name" value="Phosphorylase Kinase, domain 1"/>
    <property type="match status" value="1"/>
</dbReference>
<keyword evidence="28" id="KW-1185">Reference proteome</keyword>
<dbReference type="SUPFAM" id="SSF49899">
    <property type="entry name" value="Concanavalin A-like lectins/glucanases"/>
    <property type="match status" value="1"/>
</dbReference>
<evidence type="ECO:0000256" key="23">
    <source>
        <dbReference type="SAM" id="MobiDB-lite"/>
    </source>
</evidence>
<dbReference type="PROSITE" id="PS00108">
    <property type="entry name" value="PROTEIN_KINASE_ST"/>
    <property type="match status" value="1"/>
</dbReference>
<evidence type="ECO:0000256" key="11">
    <source>
        <dbReference type="ARBA" id="ARBA00022741"/>
    </source>
</evidence>
<reference evidence="28" key="1">
    <citation type="journal article" date="2017" name="Nat. Commun.">
        <title>The asparagus genome sheds light on the origin and evolution of a young Y chromosome.</title>
        <authorList>
            <person name="Harkess A."/>
            <person name="Zhou J."/>
            <person name="Xu C."/>
            <person name="Bowers J.E."/>
            <person name="Van der Hulst R."/>
            <person name="Ayyampalayam S."/>
            <person name="Mercati F."/>
            <person name="Riccardi P."/>
            <person name="McKain M.R."/>
            <person name="Kakrana A."/>
            <person name="Tang H."/>
            <person name="Ray J."/>
            <person name="Groenendijk J."/>
            <person name="Arikit S."/>
            <person name="Mathioni S.M."/>
            <person name="Nakano M."/>
            <person name="Shan H."/>
            <person name="Telgmann-Rauber A."/>
            <person name="Kanno A."/>
            <person name="Yue Z."/>
            <person name="Chen H."/>
            <person name="Li W."/>
            <person name="Chen Y."/>
            <person name="Xu X."/>
            <person name="Zhang Y."/>
            <person name="Luo S."/>
            <person name="Chen H."/>
            <person name="Gao J."/>
            <person name="Mao Z."/>
            <person name="Pires J.C."/>
            <person name="Luo M."/>
            <person name="Kudrna D."/>
            <person name="Wing R.A."/>
            <person name="Meyers B.C."/>
            <person name="Yi K."/>
            <person name="Kong H."/>
            <person name="Lavrijsen P."/>
            <person name="Sunseri F."/>
            <person name="Falavigna A."/>
            <person name="Ye Y."/>
            <person name="Leebens-Mack J.H."/>
            <person name="Chen G."/>
        </authorList>
    </citation>
    <scope>NUCLEOTIDE SEQUENCE [LARGE SCALE GENOMIC DNA]</scope>
    <source>
        <strain evidence="28">cv. DH0086</strain>
    </source>
</reference>
<dbReference type="GO" id="GO:0005886">
    <property type="term" value="C:plasma membrane"/>
    <property type="evidence" value="ECO:0007669"/>
    <property type="project" value="UniProtKB-SubCell"/>
</dbReference>
<keyword evidence="14 22" id="KW-0067">ATP-binding</keyword>
<comment type="function">
    <text evidence="20">Promotes hydrogen peroxide H(2)O(2) production and cell death.</text>
</comment>
<dbReference type="PROSITE" id="PS50011">
    <property type="entry name" value="PROTEIN_KINASE_DOM"/>
    <property type="match status" value="1"/>
</dbReference>
<keyword evidence="11 22" id="KW-0547">Nucleotide-binding</keyword>
<evidence type="ECO:0000313" key="28">
    <source>
        <dbReference type="Proteomes" id="UP000243459"/>
    </source>
</evidence>
<keyword evidence="17" id="KW-0675">Receptor</keyword>
<sequence>MPHCNLKNFLIFVSLFLPSANPLSFNFSGFNQTSVSSSILLQDDAFFNQNIMLSKNSLASNITNSKGRAVYNQPLLLWNSKTGELTDFITHFSFRINSLDKEFYGDGLTFFLSSYPSIIPKFSAGGYLGLFSNNTAFNKSKNNLVAVEFDTYRNSWDPSADHVGINVNSIVSVTNVTWNSSIKDGRLANAWVSYNSSTKNLSVFLTYAKDPVFSGNSSLTYHVDLSKILPEKVAMGFSASTGKVAELHELLSWDFSSNLEEETEGAKSKVGLIAGLTVSIVVLMTVFVAVWFVHWRKAKQEDSDGENESIDDEFEKDKGPMRFTFNELASATDNFAGERKLGQGGFGEVYKGLLNNEDVAIKRVSAGSKQGKKEYISEVKIISRVRHRNLVQLVGWCHKQSEFLLVYKFMPNGSLDAHLYNQEKFLPWPERYKIALGLASCLLYLHEEWEQCVVHRDIKPSNVMLDSEFEAKLGDFGLARLVDHEIGSQTTMLAGTMGYLAPESIETGRARKESDVYSFGIVALEIACGRKPVEFGKIKLLEWVWELYGKRMIFEAADERLKMDFDEKEMEQLMVVGLWCAHPDHILRPSIRQAISALKFESPLPNLPPSMPVPRFVAPLMQDILSGSSVAGSSGMSSGVTGYTTNSSNMTQSSGSPSTFLLQSHKSET</sequence>
<dbReference type="InterPro" id="IPR017441">
    <property type="entry name" value="Protein_kinase_ATP_BS"/>
</dbReference>
<dbReference type="PANTHER" id="PTHR27007">
    <property type="match status" value="1"/>
</dbReference>
<evidence type="ECO:0000313" key="27">
    <source>
        <dbReference type="EMBL" id="ONK74858.1"/>
    </source>
</evidence>
<dbReference type="OrthoDB" id="2014828at2759"/>
<evidence type="ECO:0000256" key="15">
    <source>
        <dbReference type="ARBA" id="ARBA00022989"/>
    </source>
</evidence>
<evidence type="ECO:0000256" key="12">
    <source>
        <dbReference type="ARBA" id="ARBA00022777"/>
    </source>
</evidence>
<keyword evidence="7" id="KW-0808">Transferase</keyword>
<dbReference type="Gene3D" id="1.10.510.10">
    <property type="entry name" value="Transferase(Phosphotransferase) domain 1"/>
    <property type="match status" value="1"/>
</dbReference>
<gene>
    <name evidence="27" type="ORF">A4U43_C03F10850</name>
</gene>
<evidence type="ECO:0000256" key="13">
    <source>
        <dbReference type="ARBA" id="ARBA00022821"/>
    </source>
</evidence>
<evidence type="ECO:0000256" key="21">
    <source>
        <dbReference type="ARBA" id="ARBA00063357"/>
    </source>
</evidence>
<keyword evidence="10" id="KW-0430">Lectin</keyword>
<evidence type="ECO:0000256" key="10">
    <source>
        <dbReference type="ARBA" id="ARBA00022734"/>
    </source>
</evidence>
<dbReference type="InterPro" id="IPR050528">
    <property type="entry name" value="L-type_Lectin-RKs"/>
</dbReference>
<dbReference type="InterPro" id="IPR013320">
    <property type="entry name" value="ConA-like_dom_sf"/>
</dbReference>
<dbReference type="GO" id="GO:0009626">
    <property type="term" value="P:plant-type hypersensitive response"/>
    <property type="evidence" value="ECO:0007669"/>
    <property type="project" value="UniProtKB-ARBA"/>
</dbReference>
<feature type="compositionally biased region" description="Low complexity" evidence="23">
    <location>
        <begin position="630"/>
        <end position="642"/>
    </location>
</feature>
<dbReference type="SMART" id="SM00220">
    <property type="entry name" value="S_TKc"/>
    <property type="match status" value="1"/>
</dbReference>